<name>A0A9Q3DH41_9BASI</name>
<keyword evidence="2" id="KW-1185">Reference proteome</keyword>
<evidence type="ECO:0000313" key="1">
    <source>
        <dbReference type="EMBL" id="MBW0500361.1"/>
    </source>
</evidence>
<evidence type="ECO:0000313" key="2">
    <source>
        <dbReference type="Proteomes" id="UP000765509"/>
    </source>
</evidence>
<reference evidence="1" key="1">
    <citation type="submission" date="2021-03" db="EMBL/GenBank/DDBJ databases">
        <title>Draft genome sequence of rust myrtle Austropuccinia psidii MF-1, a brazilian biotype.</title>
        <authorList>
            <person name="Quecine M.C."/>
            <person name="Pachon D.M.R."/>
            <person name="Bonatelli M.L."/>
            <person name="Correr F.H."/>
            <person name="Franceschini L.M."/>
            <person name="Leite T.F."/>
            <person name="Margarido G.R.A."/>
            <person name="Almeida C.A."/>
            <person name="Ferrarezi J.A."/>
            <person name="Labate C.A."/>
        </authorList>
    </citation>
    <scope>NUCLEOTIDE SEQUENCE</scope>
    <source>
        <strain evidence="1">MF-1</strain>
    </source>
</reference>
<organism evidence="1 2">
    <name type="scientific">Austropuccinia psidii MF-1</name>
    <dbReference type="NCBI Taxonomy" id="1389203"/>
    <lineage>
        <taxon>Eukaryota</taxon>
        <taxon>Fungi</taxon>
        <taxon>Dikarya</taxon>
        <taxon>Basidiomycota</taxon>
        <taxon>Pucciniomycotina</taxon>
        <taxon>Pucciniomycetes</taxon>
        <taxon>Pucciniales</taxon>
        <taxon>Sphaerophragmiaceae</taxon>
        <taxon>Austropuccinia</taxon>
    </lineage>
</organism>
<dbReference type="OrthoDB" id="2505311at2759"/>
<dbReference type="EMBL" id="AVOT02015774">
    <property type="protein sequence ID" value="MBW0500361.1"/>
    <property type="molecule type" value="Genomic_DNA"/>
</dbReference>
<protein>
    <submittedName>
        <fullName evidence="1">Uncharacterized protein</fullName>
    </submittedName>
</protein>
<sequence>MTPGEIQRVVDVNKIKHIHLGHVASFTSTGLLIGLVKFRPFKTMSELEVNQWDELSQFLLREIKFTDAIAKNGALLEVFMIPMCHTQILTPVQDPDASNAKPCAVNPYARAAFRQCQQFLMPVQAPDASHTKSLCLYRMLTIQIIPYAGAASRQLRHFLMWVQAPNASHTNPYNCAGSQQSKQLLRQGQASDNSQPNTYPCTGSQCFARTSLCLYRFLGIQTIPYAWAASRQF</sequence>
<accession>A0A9Q3DH41</accession>
<comment type="caution">
    <text evidence="1">The sequence shown here is derived from an EMBL/GenBank/DDBJ whole genome shotgun (WGS) entry which is preliminary data.</text>
</comment>
<proteinExistence type="predicted"/>
<gene>
    <name evidence="1" type="ORF">O181_040076</name>
</gene>
<dbReference type="Proteomes" id="UP000765509">
    <property type="component" value="Unassembled WGS sequence"/>
</dbReference>
<dbReference type="AlphaFoldDB" id="A0A9Q3DH41"/>